<protein>
    <submittedName>
        <fullName evidence="3">Uncharacterized protein</fullName>
    </submittedName>
</protein>
<organism evidence="3 4">
    <name type="scientific">Candidatus Magasanikbacteria bacterium GW2011_GWC2_41_17</name>
    <dbReference type="NCBI Taxonomy" id="1619048"/>
    <lineage>
        <taxon>Bacteria</taxon>
        <taxon>Candidatus Magasanikiibacteriota</taxon>
    </lineage>
</organism>
<evidence type="ECO:0000256" key="1">
    <source>
        <dbReference type="SAM" id="Coils"/>
    </source>
</evidence>
<name>A0A0G0XKA6_9BACT</name>
<accession>A0A0G0XKA6</accession>
<sequence length="495" mass="55680">MGNEARSFNPEKTEELKIEESAETETPKKIKTKLGAPSSKTGDVVQAEEADLGPREKLFKATEKSKKAEQYKNYIGKSYGEEVKKDKPIFQMAEKLVVQEEEKKAAAIKELKTKILKEMGESDAKIAKNKQDPNDRFQKIRITPEFEEVQKKAAQRDIEKAHAKLAKAEEDFAEAEKNRPGAISRFFSHFKIGKQPEAVIAYQQAFPNKNASQKELKKLETEAIEATTSKASSAEMTYQQAVRAVAEAKNQLEKTKRSILNSGIYMKPKKRIPGEEENKPFTMGTPGSGESRVSVRGIIKKEKPKAEINPEKPIAQKPAIITGEHKIVFKEEPTQARHKVEVNLPPIIEPEPEITPEAVSGAKEQLEKHIKGMFFKGDNTKQLIFQNAALMERLADANFQGDQQTLNKAVMDTKEEILSVHKLKLEEQLKLEGAKFDDIAESGKLSKRLKAIFKKQPESYNQFLALEDLSEANTSSIAVPLKKQTRQTAPVLRNW</sequence>
<dbReference type="Proteomes" id="UP000034108">
    <property type="component" value="Unassembled WGS sequence"/>
</dbReference>
<evidence type="ECO:0000313" key="4">
    <source>
        <dbReference type="Proteomes" id="UP000034108"/>
    </source>
</evidence>
<evidence type="ECO:0000313" key="3">
    <source>
        <dbReference type="EMBL" id="KKR97200.1"/>
    </source>
</evidence>
<evidence type="ECO:0000256" key="2">
    <source>
        <dbReference type="SAM" id="MobiDB-lite"/>
    </source>
</evidence>
<gene>
    <name evidence="3" type="ORF">UU49_C0034G0003</name>
</gene>
<feature type="region of interest" description="Disordered" evidence="2">
    <location>
        <begin position="272"/>
        <end position="291"/>
    </location>
</feature>
<proteinExistence type="predicted"/>
<comment type="caution">
    <text evidence="3">The sequence shown here is derived from an EMBL/GenBank/DDBJ whole genome shotgun (WGS) entry which is preliminary data.</text>
</comment>
<dbReference type="EMBL" id="LCAV01000034">
    <property type="protein sequence ID" value="KKR97200.1"/>
    <property type="molecule type" value="Genomic_DNA"/>
</dbReference>
<feature type="coiled-coil region" evidence="1">
    <location>
        <begin position="209"/>
        <end position="258"/>
    </location>
</feature>
<feature type="coiled-coil region" evidence="1">
    <location>
        <begin position="151"/>
        <end position="178"/>
    </location>
</feature>
<reference evidence="3 4" key="1">
    <citation type="journal article" date="2015" name="Nature">
        <title>rRNA introns, odd ribosomes, and small enigmatic genomes across a large radiation of phyla.</title>
        <authorList>
            <person name="Brown C.T."/>
            <person name="Hug L.A."/>
            <person name="Thomas B.C."/>
            <person name="Sharon I."/>
            <person name="Castelle C.J."/>
            <person name="Singh A."/>
            <person name="Wilkins M.J."/>
            <person name="Williams K.H."/>
            <person name="Banfield J.F."/>
        </authorList>
    </citation>
    <scope>NUCLEOTIDE SEQUENCE [LARGE SCALE GENOMIC DNA]</scope>
</reference>
<keyword evidence="1" id="KW-0175">Coiled coil</keyword>
<feature type="compositionally biased region" description="Basic and acidic residues" evidence="2">
    <location>
        <begin position="9"/>
        <end position="28"/>
    </location>
</feature>
<dbReference type="AlphaFoldDB" id="A0A0G0XKA6"/>
<feature type="region of interest" description="Disordered" evidence="2">
    <location>
        <begin position="1"/>
        <end position="51"/>
    </location>
</feature>